<feature type="transmembrane region" description="Helical" evidence="1">
    <location>
        <begin position="234"/>
        <end position="259"/>
    </location>
</feature>
<reference evidence="2 3" key="1">
    <citation type="submission" date="2019-07" db="EMBL/GenBank/DDBJ databases">
        <title>Litoreibacter alkalisoli sp. nov., isolated from saline-alkaline soil.</title>
        <authorList>
            <person name="Wang S."/>
            <person name="Xu L."/>
            <person name="Xing Y.-T."/>
            <person name="Sun J.-Q."/>
        </authorList>
    </citation>
    <scope>NUCLEOTIDE SEQUENCE [LARGE SCALE GENOMIC DNA]</scope>
    <source>
        <strain evidence="2 3">LN3S51</strain>
        <plasmid evidence="2 3">unnamed4</plasmid>
    </source>
</reference>
<name>A0A5B8J390_9RHOB</name>
<evidence type="ECO:0000313" key="2">
    <source>
        <dbReference type="EMBL" id="QDY71551.1"/>
    </source>
</evidence>
<geneLocation type="plasmid" evidence="2 3">
    <name>unnamed4</name>
</geneLocation>
<sequence length="318" mass="34495">MQLPPETHDALEQAAGRYFDSRRTRVDRFVRENFGLRGTLRLHRHALGWDLLRAPLNVTLSPVYLTSRIAGLFLRVVGLGRAGRWLDTRRVFLPTALGVEIERKVVCELLELPWSDDDHPSRRDALAEAVLRSPELTELIVQHSGADGLARLRSQIGNTMGEYTGSRSAVAEMTTAIGTLGTGAIAFQSLTPGVVSFAPMLSAILAHQVAISAFPLGSAIGSLWYGVFPAQASPVLIGGLVALLILGAALFATFAGIVADPIQARLGIHQRRLHRLIASLEQGFAGDTKAAFKAREHYLARLFDIADASLTAMRSFRG</sequence>
<keyword evidence="1" id="KW-0472">Membrane</keyword>
<dbReference type="AlphaFoldDB" id="A0A5B8J390"/>
<evidence type="ECO:0000313" key="3">
    <source>
        <dbReference type="Proteomes" id="UP000318483"/>
    </source>
</evidence>
<gene>
    <name evidence="2" type="ORF">FPZ52_17920</name>
</gene>
<dbReference type="KEGG" id="lit:FPZ52_17920"/>
<dbReference type="EMBL" id="CP042265">
    <property type="protein sequence ID" value="QDY71551.1"/>
    <property type="molecule type" value="Genomic_DNA"/>
</dbReference>
<dbReference type="InterPro" id="IPR046575">
    <property type="entry name" value="DUF6635"/>
</dbReference>
<dbReference type="Proteomes" id="UP000318483">
    <property type="component" value="Plasmid unnamed4"/>
</dbReference>
<keyword evidence="2" id="KW-0614">Plasmid</keyword>
<keyword evidence="3" id="KW-1185">Reference proteome</keyword>
<evidence type="ECO:0000256" key="1">
    <source>
        <dbReference type="SAM" id="Phobius"/>
    </source>
</evidence>
<dbReference type="OrthoDB" id="9342581at2"/>
<keyword evidence="1" id="KW-0812">Transmembrane</keyword>
<dbReference type="RefSeq" id="WP_146366965.1">
    <property type="nucleotide sequence ID" value="NZ_CP042265.1"/>
</dbReference>
<dbReference type="Pfam" id="PF20340">
    <property type="entry name" value="DUF6635"/>
    <property type="match status" value="2"/>
</dbReference>
<feature type="transmembrane region" description="Helical" evidence="1">
    <location>
        <begin position="209"/>
        <end position="228"/>
    </location>
</feature>
<protein>
    <submittedName>
        <fullName evidence="2">Uncharacterized protein</fullName>
    </submittedName>
</protein>
<keyword evidence="1" id="KW-1133">Transmembrane helix</keyword>
<organism evidence="2 3">
    <name type="scientific">Qingshengfaniella alkalisoli</name>
    <dbReference type="NCBI Taxonomy" id="2599296"/>
    <lineage>
        <taxon>Bacteria</taxon>
        <taxon>Pseudomonadati</taxon>
        <taxon>Pseudomonadota</taxon>
        <taxon>Alphaproteobacteria</taxon>
        <taxon>Rhodobacterales</taxon>
        <taxon>Paracoccaceae</taxon>
        <taxon>Qingshengfaniella</taxon>
    </lineage>
</organism>
<proteinExistence type="predicted"/>
<accession>A0A5B8J390</accession>